<dbReference type="EMBL" id="JAAKZY010000068">
    <property type="protein sequence ID" value="NGO10174.1"/>
    <property type="molecule type" value="Genomic_DNA"/>
</dbReference>
<dbReference type="PANTHER" id="PTHR43756">
    <property type="entry name" value="CHOLINE MONOOXYGENASE, CHLOROPLASTIC"/>
    <property type="match status" value="1"/>
</dbReference>
<dbReference type="GO" id="GO:0051537">
    <property type="term" value="F:2 iron, 2 sulfur cluster binding"/>
    <property type="evidence" value="ECO:0007669"/>
    <property type="project" value="UniProtKB-KW"/>
</dbReference>
<dbReference type="AlphaFoldDB" id="A0A6G4V8M3"/>
<accession>A0A6G4V8M3</accession>
<keyword evidence="5" id="KW-0408">Iron</keyword>
<organism evidence="8 9">
    <name type="scientific">Streptomyces scabichelini</name>
    <dbReference type="NCBI Taxonomy" id="2711217"/>
    <lineage>
        <taxon>Bacteria</taxon>
        <taxon>Bacillati</taxon>
        <taxon>Actinomycetota</taxon>
        <taxon>Actinomycetes</taxon>
        <taxon>Kitasatosporales</taxon>
        <taxon>Streptomycetaceae</taxon>
        <taxon>Streptomyces</taxon>
    </lineage>
</organism>
<comment type="caution">
    <text evidence="8">The sequence shown here is derived from an EMBL/GenBank/DDBJ whole genome shotgun (WGS) entry which is preliminary data.</text>
</comment>
<dbReference type="CDD" id="cd08884">
    <property type="entry name" value="RHO_alpha_C_GbcA-like"/>
    <property type="match status" value="1"/>
</dbReference>
<dbReference type="CDD" id="cd03469">
    <property type="entry name" value="Rieske_RO_Alpha_N"/>
    <property type="match status" value="1"/>
</dbReference>
<proteinExistence type="predicted"/>
<protein>
    <submittedName>
        <fullName evidence="8">Aromatic ring-hydroxylating dioxygenase subunit alpha</fullName>
    </submittedName>
</protein>
<keyword evidence="3" id="KW-0479">Metal-binding</keyword>
<dbReference type="InterPro" id="IPR001663">
    <property type="entry name" value="Rng_hydr_dOase-A"/>
</dbReference>
<keyword evidence="6" id="KW-0411">Iron-sulfur</keyword>
<gene>
    <name evidence="8" type="ORF">G5C60_21925</name>
</gene>
<dbReference type="SUPFAM" id="SSF50022">
    <property type="entry name" value="ISP domain"/>
    <property type="match status" value="1"/>
</dbReference>
<keyword evidence="2" id="KW-0001">2Fe-2S</keyword>
<dbReference type="GO" id="GO:0004497">
    <property type="term" value="F:monooxygenase activity"/>
    <property type="evidence" value="ECO:0007669"/>
    <property type="project" value="UniProtKB-ARBA"/>
</dbReference>
<dbReference type="InterPro" id="IPR015879">
    <property type="entry name" value="Ring_hydroxy_dOase_asu_C_dom"/>
</dbReference>
<dbReference type="InterPro" id="IPR036922">
    <property type="entry name" value="Rieske_2Fe-2S_sf"/>
</dbReference>
<dbReference type="Pfam" id="PF00848">
    <property type="entry name" value="Ring_hydroxyl_A"/>
    <property type="match status" value="1"/>
</dbReference>
<name>A0A6G4V8M3_9ACTN</name>
<evidence type="ECO:0000256" key="4">
    <source>
        <dbReference type="ARBA" id="ARBA00023002"/>
    </source>
</evidence>
<dbReference type="Pfam" id="PF00355">
    <property type="entry name" value="Rieske"/>
    <property type="match status" value="1"/>
</dbReference>
<dbReference type="GO" id="GO:0051213">
    <property type="term" value="F:dioxygenase activity"/>
    <property type="evidence" value="ECO:0007669"/>
    <property type="project" value="UniProtKB-KW"/>
</dbReference>
<dbReference type="Gene3D" id="2.102.10.10">
    <property type="entry name" value="Rieske [2Fe-2S] iron-sulphur domain"/>
    <property type="match status" value="1"/>
</dbReference>
<dbReference type="GO" id="GO:0016705">
    <property type="term" value="F:oxidoreductase activity, acting on paired donors, with incorporation or reduction of molecular oxygen"/>
    <property type="evidence" value="ECO:0007669"/>
    <property type="project" value="UniProtKB-ARBA"/>
</dbReference>
<evidence type="ECO:0000256" key="5">
    <source>
        <dbReference type="ARBA" id="ARBA00023004"/>
    </source>
</evidence>
<evidence type="ECO:0000256" key="2">
    <source>
        <dbReference type="ARBA" id="ARBA00022714"/>
    </source>
</evidence>
<evidence type="ECO:0000256" key="3">
    <source>
        <dbReference type="ARBA" id="ARBA00022723"/>
    </source>
</evidence>
<dbReference type="InterPro" id="IPR017941">
    <property type="entry name" value="Rieske_2Fe-2S"/>
</dbReference>
<sequence length="429" mass="47956">MNAVTPAAEVRAPADLIARRPLGQSLEAPFYVGEEFFGLDIEAVFARHWLFVAAEAELPEPGDYVTVTIGPYSVIVVRDDDEDVRAFHNVCRHRGARILNEERGSVGNIVCGYHRWTYGVDGRLLHAESQAPGFDPKCFSLRSVHVRTVAGLVFLCLAETPPDDFDEVAARVEPYLAPHNLGKAKVATQIDLVENGNWKLTMENNRECYHCAGGHPELQACYFPTYGYEEHNLPPTLRPAYERYLQADADARTTYESLGLPYAAIEELDTRTTGFRVQREPLDGAGESYTQDGTAACKRPLADFPTARLGRLSLHLQPNSWFHLMADHAVTFTAIPLAPDRTLVRTTWLVHADAVEGSDYDLDTLTKVWKATNDQDAVFVARAHQGISSPAYLPGPYGPTEEQVEAFVNWYVTRLKEHLAHLSHLERQR</sequence>
<feature type="domain" description="Rieske" evidence="7">
    <location>
        <begin position="50"/>
        <end position="155"/>
    </location>
</feature>
<keyword evidence="8" id="KW-0223">Dioxygenase</keyword>
<dbReference type="PRINTS" id="PR00090">
    <property type="entry name" value="RNGDIOXGNASE"/>
</dbReference>
<reference evidence="8 9" key="1">
    <citation type="submission" date="2020-02" db="EMBL/GenBank/DDBJ databases">
        <title>Whole-genome analyses of novel actinobacteria.</title>
        <authorList>
            <person name="Sahin N."/>
            <person name="Gencbay T."/>
        </authorList>
    </citation>
    <scope>NUCLEOTIDE SEQUENCE [LARGE SCALE GENOMIC DNA]</scope>
    <source>
        <strain evidence="8 9">HC44</strain>
    </source>
</reference>
<evidence type="ECO:0000259" key="7">
    <source>
        <dbReference type="PROSITE" id="PS51296"/>
    </source>
</evidence>
<dbReference type="SUPFAM" id="SSF55961">
    <property type="entry name" value="Bet v1-like"/>
    <property type="match status" value="1"/>
</dbReference>
<dbReference type="RefSeq" id="WP_165261895.1">
    <property type="nucleotide sequence ID" value="NZ_JAAKZY010000068.1"/>
</dbReference>
<evidence type="ECO:0000313" key="8">
    <source>
        <dbReference type="EMBL" id="NGO10174.1"/>
    </source>
</evidence>
<evidence type="ECO:0000256" key="1">
    <source>
        <dbReference type="ARBA" id="ARBA00001962"/>
    </source>
</evidence>
<keyword evidence="9" id="KW-1185">Reference proteome</keyword>
<dbReference type="Proteomes" id="UP000472335">
    <property type="component" value="Unassembled WGS sequence"/>
</dbReference>
<dbReference type="PANTHER" id="PTHR43756:SF5">
    <property type="entry name" value="CHOLINE MONOOXYGENASE, CHLOROPLASTIC"/>
    <property type="match status" value="1"/>
</dbReference>
<comment type="cofactor">
    <cofactor evidence="1">
        <name>Fe cation</name>
        <dbReference type="ChEBI" id="CHEBI:24875"/>
    </cofactor>
</comment>
<dbReference type="PROSITE" id="PS51296">
    <property type="entry name" value="RIESKE"/>
    <property type="match status" value="1"/>
</dbReference>
<evidence type="ECO:0000313" key="9">
    <source>
        <dbReference type="Proteomes" id="UP000472335"/>
    </source>
</evidence>
<dbReference type="Gene3D" id="3.90.380.10">
    <property type="entry name" value="Naphthalene 1,2-dioxygenase Alpha Subunit, Chain A, domain 1"/>
    <property type="match status" value="1"/>
</dbReference>
<evidence type="ECO:0000256" key="6">
    <source>
        <dbReference type="ARBA" id="ARBA00023014"/>
    </source>
</evidence>
<keyword evidence="4" id="KW-0560">Oxidoreductase</keyword>
<dbReference type="GO" id="GO:0005506">
    <property type="term" value="F:iron ion binding"/>
    <property type="evidence" value="ECO:0007669"/>
    <property type="project" value="InterPro"/>
</dbReference>